<proteinExistence type="predicted"/>
<sequence length="175" mass="19559">MKHALIIGGTGMLSQFTTRMAVAGDHVSVVARNSEKMERLEAGLANADMLTKLYVNYENSEELREKIRTTVKHNGPIDIVIAWIHTSAPEALQIVIDEVAKPENSVRIFQVLGSRGTPESQRRSLNLPQQIQYRSVVLGKVENEDGFRWLTDEEISEGVWEAMVNDRSASVIGKQ</sequence>
<protein>
    <submittedName>
        <fullName evidence="1">Short-chain dehydrogenase</fullName>
    </submittedName>
</protein>
<dbReference type="KEGG" id="hli:HLI_20880"/>
<dbReference type="RefSeq" id="WP_128526756.1">
    <property type="nucleotide sequence ID" value="NZ_CP026118.1"/>
</dbReference>
<organism evidence="1 2">
    <name type="scientific">Halobacillus litoralis</name>
    <dbReference type="NCBI Taxonomy" id="45668"/>
    <lineage>
        <taxon>Bacteria</taxon>
        <taxon>Bacillati</taxon>
        <taxon>Bacillota</taxon>
        <taxon>Bacilli</taxon>
        <taxon>Bacillales</taxon>
        <taxon>Bacillaceae</taxon>
        <taxon>Halobacillus</taxon>
    </lineage>
</organism>
<reference evidence="1 2" key="1">
    <citation type="submission" date="2018-01" db="EMBL/GenBank/DDBJ databases">
        <title>The whole genome sequencing and assembly of Halobacillus litoralis ERB031 strain.</title>
        <authorList>
            <person name="Lee S.-J."/>
            <person name="Park M.-K."/>
            <person name="Kim J.-Y."/>
            <person name="Lee Y.-J."/>
            <person name="Yi H."/>
            <person name="Bahn Y.-S."/>
            <person name="Kim J.F."/>
            <person name="Lee D.-W."/>
        </authorList>
    </citation>
    <scope>NUCLEOTIDE SEQUENCE [LARGE SCALE GENOMIC DNA]</scope>
    <source>
        <strain evidence="1 2">ERB 031</strain>
    </source>
</reference>
<dbReference type="EMBL" id="CP026118">
    <property type="protein sequence ID" value="QAS54495.1"/>
    <property type="molecule type" value="Genomic_DNA"/>
</dbReference>
<accession>A0A410MIL8</accession>
<name>A0A410MIL8_9BACI</name>
<dbReference type="Gene3D" id="3.40.50.720">
    <property type="entry name" value="NAD(P)-binding Rossmann-like Domain"/>
    <property type="match status" value="1"/>
</dbReference>
<dbReference type="SUPFAM" id="SSF51735">
    <property type="entry name" value="NAD(P)-binding Rossmann-fold domains"/>
    <property type="match status" value="1"/>
</dbReference>
<dbReference type="InterPro" id="IPR036291">
    <property type="entry name" value="NAD(P)-bd_dom_sf"/>
</dbReference>
<dbReference type="OrthoDB" id="7922774at2"/>
<evidence type="ECO:0000313" key="1">
    <source>
        <dbReference type="EMBL" id="QAS54495.1"/>
    </source>
</evidence>
<evidence type="ECO:0000313" key="2">
    <source>
        <dbReference type="Proteomes" id="UP000287756"/>
    </source>
</evidence>
<dbReference type="Proteomes" id="UP000287756">
    <property type="component" value="Chromosome"/>
</dbReference>
<dbReference type="NCBIfam" id="NF006168">
    <property type="entry name" value="PRK08309.1"/>
    <property type="match status" value="1"/>
</dbReference>
<gene>
    <name evidence="1" type="ORF">HLI_20880</name>
</gene>
<dbReference type="AlphaFoldDB" id="A0A410MIL8"/>